<accession>A0A3Q0JLX6</accession>
<feature type="compositionally biased region" description="Basic and acidic residues" evidence="2">
    <location>
        <begin position="3582"/>
        <end position="3606"/>
    </location>
</feature>
<dbReference type="PROSITE" id="PS50290">
    <property type="entry name" value="PI3_4_KINASE_3"/>
    <property type="match status" value="2"/>
</dbReference>
<sequence>MASTSAMNVPGPSDAHGDVTQLINRYYLCINSINLTDESKDNSRVQTLQEISDNLDTIIGSPKYGSFLERCLNVFIKYLSQGQPQFRSENHIQRTRKVMLELLSRFPCNEYTKTQVDTLLKLCLELLERENEENVLLVIRIFFKLHKHCRPPLRTEAPRFIKYTQVAYNNLAKNMNKIFDTENKLQRHYKDFAEINVEHIVNEIHTITPITVETREPDGKITVKIFPRGCQSLKTVQELPIIVVFIYQLFQEHVRKNIEEFIPIILNTINLCPPIQFSTASEPHKENFIDLMGAQIKALSFLAYIVGVYHDVLSKHAQTLVDGILNLFILCPSEITKLRKELLIATRQILQADFKDKFVPRMKILLDESVILGSGWTTQDALRPLVYSTLAELIRPVIPMLPLLELSMAVHLFSRNIHDETLPTAIQTMSCKFLLNMVDAIRAKHQSEEATRSGENVSEDLLLRMLETMVLKLKTVAKLQLPVLRKKAKEQQSQSSNETTTGTEDNKPVVSNVSVHSIFDSPSKTNEKQKSKFGSPPPSALYNMSDCKNIVKVLVLSIERITMGLASIRPSPGNKFQPHDTRVYIRLVKWGMRALDIYAISSSLFCAPNTPLQQGIRTKEEKDVLDQFAGIFLLLAPQSFREIFCNKIDYMVDRVSNNYNLQVIGNVFVSKDTSPIFATLLVEYLLGHMHEMGEINTERSDLYLKLFKIVFESVSRFAENEHMLRPHVHSIVNKSMDLAMTAKKPFNYFLLLKILFLSIGNGKHDLLYQEFLPLLRNLFQGLNNLQSGLHKQQMKDLFVELCLNVPVRLSSLLPYLPMLMDPLVSALNGSPALISQGLRTLELFVGNLQPDFLYDHIQPVRADLMQALWRSLRNPNDQVALVAFRVLGKFGGGNRKMIEPQKLEFNPGKKNGPAILVKFPDHQKSLKVVLEKVMETAVNTLKSSSVDIFYRKQAWELIKDYIVSSMNLNENLDVAMKTISQLRFNESSDIGGLFHKFPNSHLRNVHQSALMGMFLAYGIKDIRKDVLGFCVVVVRQYTIIAIAQQSSKDDTLENTMDPLVMIDALTFIFAHEDKEYCKLGYLMLRCILDTATNMCGSKDIAYSLPFIEYLGEQMCTLCYEKAWYTKLGGCYAIQFLYKSLSLVWLLNHMHAIVKAFLFVFMDLIGDVSSGTLDEVKQSLQDILLMCAGPVEPNMLSLQSKTLLQVGEELVRNLATSNTLLRDQSIILLQKLADIQGKSIVEVMEPHRDIVNLTIPPKKLNITDYSANAQIGLMEANTFCQSLTPRFFTMDINDTDHKTFFQHVYNICESSDQALIKMPCYKSVDTLIPLRKAAMRALASWHYIPGVSQKIFNVLYAALDKPNPELQTAAFQAMKTFVNGSPIELKTMYDVTKPFLLTLTDYRNFDLKGVKKLSYIVQSFPSIFYEKLCEQLLVNLKNLFQDIASLKNTGGREDTEKIIVIIMEIFEESPAAKPQFIDSLIGLVLQHEKALDLGHSPYRVPLVKYLLRYPTETLQSLLNETHMKDAAWRLFLVFLIKHPDGKSFRECLQTQFTGTLTAYTSSVLNINCHTLTQPEKLEMQYIGIRLVSILIKLDDQWLSSQTQLVSVVQKIWRDSKYLERHTKVENINCVHWKEPKLLVKILLHYFSHHPNIIDLLFFILKAVTEKLLPDFTFLREFLDVTVAQSYTVEWKRNAFTRFVELFKTTSVSQELKAKILQLILIPCFTVCFERGEGDKLIAGKEGQGQKNLATLFISQIVETSKPCNLADNLRILVLQMSCLLVDQAYHHIYDVSQGKASNNVVKPLIIFAWPSLLTKNCVDPATQYYGHLLLSHMIAKFAVSSSSVQVFSSSKRIVVQVFISLLKAHASEVSSVVRQALEILTPAFPECVDNGYRMLAFWTKKIIIEEGHSLSQLFHLLTLIVKHYKVYYPVRHGLIQHMVAAMQRMRVSSSIDQKKLSVELADVIIKWELQRIKNEADTTFEEPAYKKMAMTSLNSSGEPSSQPIQDDLSITAAKPIEKTHVDSVINFLCRLACPTIELPPNLSNSIHNQVLQSLGEGLSKRCVSLVKVCLNSELWPRQNIDLQISWLDQLLSSVDDANVNLNNIATAFELLIFFISVLDNAQILLVIKPLQKGLFTCLKSKSPIVVNHTRNFLSSLLGKFPIEYTPEVSLGREEVDILYAYLSQMIIDSLSNYEKSPSSNCSLLYGPIMFLKVACCDYAKYIDRFLDLLIRVLNRMAQEHTKTLSESASGQHDGELLSIGLNLVKNRLGSLSKDSRSLLLDRTLAELIDKTSDMNVMKSILDMTDNWVRGKDTELENAPNLAEKGLILVRLMHHVNRFPDLNSQFLELTLFIYTDPRLKNSRLVSKLKPAFLSGLLSTTPELRSKFFQILNQSIRKFLYDRLMYIFNSQNWEPMGCSSWLRQCIELILGSAIPHSGIILAETSGILPSISMNPVTSPVQTTTNAKNTVDVAFEKLIEKFEEINSNEKAEVSEFLHLESELLDCESLLTRQVRFLNKAKQHKTGDFLKCISHLCHLDSSLAEHVWLDMFPQLWSILKQYQQQTLASTILPFTVSGIHVNQKQEHPCPMSTVYEALILCSPSLPIKPAIMTHLAKAHSLWHRVTISFESLTTEAFTKLSDKESHDNTLSPDEQELIDELAEMYCSLKEEDLWVGLWQKNARHKETREALAYEQQGLFEQALKTYEKAIIKGREEYYIDSTTPLNHDSETMLWEQQLTRCSKELNQWKMLRDYGKSTSSVNPFLILDTAWKVPPNEWKLMRTTLDQVDSDCPKELQWKVSLYHGYLAICNPGELSGSQQTISCSEHVETASTHCIRLWRSYPRVVSHIHIPLLQASQQIIELQEAAQIYQSAPNSLNDMNATVKTWRTRLPVISDNLSHWSDVFMWRQHHYQFVTQHYDALKESGNTGNRSILGVHSSAQAIIQFGKIARKHNLTSVCLESLFELYRIPSVPIVDCFEKIRQQVKCYVQMATSEGKDQLQEGLEVIEHTNLTYLTKEMTAEFYALKGMLLAQIGRSNEANKAFCMAVEKHDVLVKAWALWGDYMEAEFTSSSPLNTALGVAAITCFLHACRHQNEPKSRKYLAKVFWLLTFNTPKSADPQDRNVNPTLMDALDMYSVGMPPIQWLSWIPQLLTCLGMSSGAPIKDLLTQFRLVEDNPASLSLLDIYKSCIPNKTEVDTPVMKYYERLGTYQSSAPVTQQGLLDIYRDVQGTLVPPTMLTSWAIDTFQSATDYWTFRKMATLQLALACFSEYVFHLTRLNPDMIYLHQDSGLLNISYFKFDMNEATGQLHTDKPVPFRLTPNIVHFLTRIGVDGALSASIVAVARCLSQPNYQVPAILKAILRDEMIAFQKKIQDLHYDVIQEDPPDVPGEITITMVTRAVVAITTRLNTLAQVDAPVSQFISVCKQANTKMNNIGPRKAADPIYLQRLEQAVSVQPLVNEIEALYFNKSIDEDPDKTESSDSDSDSAYLTRMKKQWKVLYQAADRRADKEQLFNFSHIGHDREWLKNVLLSDTSDSDSDSDCYDINRMLQDHVRQKKIRRKYYQEPSKAKRCMYYSVGLLSTNDLYKERQRRSHDGEKKREEGTSGKSKTESGSSSSKKHRKSNKQTHFIATAISAGSESLAKRAQKTMQDPAFQKMKSQFMQDFDFKVPGATKLHNLIGKLKKWIKILEAKNKRSPQSFLIEENCRYLSNFNLQTAEIELPGEYLSPKHSHYYVCISKFMPRVEVVQKHHSAARRLYIRGHNGKVYPYLVMNDSGLIDSRRDERVLQLLRMLNYYLSKQKETAKRFLHFSVPRVVPISAEFRLVEDNPASLSLLDIYKSCIPNKTEVDTPVMKYYERLGTYQSSAPVTQQGLLDIYRDVQGTLVPPTMLTSWAIDTFQSATDYWTFRKMATLQLALACFSEYVFHLTRLNPDMIYLHQDSGLLNISYFKFDMNEATGQLHTDKPVPFRLTPNIVHFLTRIGVDGALSASIVAVARPMSIVKSEPTAVHSQETSKPDSDPIRDTPAMRRCLSIMQRILGGTQNFGGPPQGDPL</sequence>
<dbReference type="InterPro" id="IPR050517">
    <property type="entry name" value="DDR_Repair_Kinase"/>
</dbReference>
<dbReference type="GO" id="GO:0005634">
    <property type="term" value="C:nucleus"/>
    <property type="evidence" value="ECO:0007669"/>
    <property type="project" value="TreeGrafter"/>
</dbReference>
<organism evidence="5 6">
    <name type="scientific">Diaphorina citri</name>
    <name type="common">Asian citrus psyllid</name>
    <dbReference type="NCBI Taxonomy" id="121845"/>
    <lineage>
        <taxon>Eukaryota</taxon>
        <taxon>Metazoa</taxon>
        <taxon>Ecdysozoa</taxon>
        <taxon>Arthropoda</taxon>
        <taxon>Hexapoda</taxon>
        <taxon>Insecta</taxon>
        <taxon>Pterygota</taxon>
        <taxon>Neoptera</taxon>
        <taxon>Paraneoptera</taxon>
        <taxon>Hemiptera</taxon>
        <taxon>Sternorrhyncha</taxon>
        <taxon>Psylloidea</taxon>
        <taxon>Psyllidae</taxon>
        <taxon>Diaphorininae</taxon>
        <taxon>Diaphorina</taxon>
    </lineage>
</organism>
<dbReference type="GO" id="GO:0006355">
    <property type="term" value="P:regulation of DNA-templated transcription"/>
    <property type="evidence" value="ECO:0007669"/>
    <property type="project" value="TreeGrafter"/>
</dbReference>
<dbReference type="PROSITE" id="PS51189">
    <property type="entry name" value="FAT"/>
    <property type="match status" value="1"/>
</dbReference>
<dbReference type="GO" id="GO:0035267">
    <property type="term" value="C:NuA4 histone acetyltransferase complex"/>
    <property type="evidence" value="ECO:0007669"/>
    <property type="project" value="TreeGrafter"/>
</dbReference>
<dbReference type="CDD" id="cd05163">
    <property type="entry name" value="PIKK_TRRAP"/>
    <property type="match status" value="2"/>
</dbReference>
<evidence type="ECO:0000313" key="5">
    <source>
        <dbReference type="Proteomes" id="UP000079169"/>
    </source>
</evidence>
<dbReference type="Proteomes" id="UP000079169">
    <property type="component" value="Unplaced"/>
</dbReference>
<evidence type="ECO:0000313" key="6">
    <source>
        <dbReference type="RefSeq" id="XP_026687840.1"/>
    </source>
</evidence>
<comment type="similarity">
    <text evidence="1">Belongs to the PI3/PI4-kinase family. TRA1 subfamily.</text>
</comment>
<dbReference type="PANTHER" id="PTHR11139">
    <property type="entry name" value="ATAXIA TELANGIECTASIA MUTATED ATM -RELATED"/>
    <property type="match status" value="1"/>
</dbReference>
<dbReference type="PaxDb" id="121845-A0A3Q0JLX6"/>
<dbReference type="InterPro" id="IPR011989">
    <property type="entry name" value="ARM-like"/>
</dbReference>
<evidence type="ECO:0000259" key="3">
    <source>
        <dbReference type="PROSITE" id="PS50290"/>
    </source>
</evidence>
<dbReference type="SUPFAM" id="SSF48371">
    <property type="entry name" value="ARM repeat"/>
    <property type="match status" value="2"/>
</dbReference>
<feature type="region of interest" description="Disordered" evidence="2">
    <location>
        <begin position="3999"/>
        <end position="4020"/>
    </location>
</feature>
<feature type="region of interest" description="Disordered" evidence="2">
    <location>
        <begin position="487"/>
        <end position="508"/>
    </location>
</feature>
<dbReference type="Pfam" id="PF20175">
    <property type="entry name" value="Tra1_central"/>
    <property type="match status" value="1"/>
</dbReference>
<dbReference type="InterPro" id="IPR014009">
    <property type="entry name" value="PIK_FAT"/>
</dbReference>
<evidence type="ECO:0000256" key="2">
    <source>
        <dbReference type="SAM" id="MobiDB-lite"/>
    </source>
</evidence>
<dbReference type="InterPro" id="IPR016024">
    <property type="entry name" value="ARM-type_fold"/>
</dbReference>
<dbReference type="InterPro" id="IPR003151">
    <property type="entry name" value="PIK-rel_kinase_FAT"/>
</dbReference>
<dbReference type="Gene3D" id="1.25.10.10">
    <property type="entry name" value="Leucine-rich Repeat Variant"/>
    <property type="match status" value="1"/>
</dbReference>
<dbReference type="InterPro" id="IPR000403">
    <property type="entry name" value="PI3/4_kinase_cat_dom"/>
</dbReference>
<dbReference type="PANTHER" id="PTHR11139:SF1">
    <property type="entry name" value="TRANSFORMATION_TRANSCRIPTION DOMAIN-ASSOCIATED PROTEIN"/>
    <property type="match status" value="1"/>
</dbReference>
<dbReference type="InterPro" id="IPR011009">
    <property type="entry name" value="Kinase-like_dom_sf"/>
</dbReference>
<feature type="region of interest" description="Disordered" evidence="2">
    <location>
        <begin position="3582"/>
        <end position="3623"/>
    </location>
</feature>
<evidence type="ECO:0000259" key="4">
    <source>
        <dbReference type="PROSITE" id="PS51189"/>
    </source>
</evidence>
<dbReference type="GO" id="GO:0000124">
    <property type="term" value="C:SAGA complex"/>
    <property type="evidence" value="ECO:0007669"/>
    <property type="project" value="TreeGrafter"/>
</dbReference>
<name>A0A3Q0JLX6_DIACI</name>
<dbReference type="GO" id="GO:0006281">
    <property type="term" value="P:DNA repair"/>
    <property type="evidence" value="ECO:0007669"/>
    <property type="project" value="TreeGrafter"/>
</dbReference>
<dbReference type="RefSeq" id="XP_026687840.1">
    <property type="nucleotide sequence ID" value="XM_026832039.1"/>
</dbReference>
<dbReference type="KEGG" id="dci:103521127"/>
<dbReference type="Pfam" id="PF02259">
    <property type="entry name" value="FAT"/>
    <property type="match status" value="1"/>
</dbReference>
<dbReference type="SMART" id="SM00146">
    <property type="entry name" value="PI3Kc"/>
    <property type="match status" value="1"/>
</dbReference>
<proteinExistence type="inferred from homology"/>
<dbReference type="Pfam" id="PF20206">
    <property type="entry name" value="Tra1_ring"/>
    <property type="match status" value="1"/>
</dbReference>
<dbReference type="STRING" id="121845.A0A3Q0JLX6"/>
<feature type="domain" description="PI3K/PI4K catalytic" evidence="3">
    <location>
        <begin position="3064"/>
        <end position="3404"/>
    </location>
</feature>
<protein>
    <submittedName>
        <fullName evidence="6">Transformation/transcription domain-associated protein</fullName>
    </submittedName>
</protein>
<feature type="compositionally biased region" description="Polar residues" evidence="2">
    <location>
        <begin position="491"/>
        <end position="508"/>
    </location>
</feature>
<feature type="domain" description="PI3K/PI4K catalytic" evidence="3">
    <location>
        <begin position="3737"/>
        <end position="4049"/>
    </location>
</feature>
<feature type="compositionally biased region" description="Basic and acidic residues" evidence="2">
    <location>
        <begin position="4008"/>
        <end position="4020"/>
    </location>
</feature>
<reference evidence="6" key="1">
    <citation type="submission" date="2025-08" db="UniProtKB">
        <authorList>
            <consortium name="RefSeq"/>
        </authorList>
    </citation>
    <scope>IDENTIFICATION</scope>
</reference>
<feature type="domain" description="FAT" evidence="4">
    <location>
        <begin position="2606"/>
        <end position="3186"/>
    </location>
</feature>
<dbReference type="SUPFAM" id="SSF56112">
    <property type="entry name" value="Protein kinase-like (PK-like)"/>
    <property type="match status" value="2"/>
</dbReference>
<dbReference type="Pfam" id="PF00454">
    <property type="entry name" value="PI3_PI4_kinase"/>
    <property type="match status" value="2"/>
</dbReference>
<gene>
    <name evidence="6" type="primary">LOC103521127</name>
</gene>
<evidence type="ECO:0000256" key="1">
    <source>
        <dbReference type="ARBA" id="ARBA00007234"/>
    </source>
</evidence>
<dbReference type="InterPro" id="IPR046807">
    <property type="entry name" value="Tra1_central"/>
</dbReference>
<feature type="region of interest" description="Disordered" evidence="2">
    <location>
        <begin position="519"/>
        <end position="538"/>
    </location>
</feature>
<dbReference type="GeneID" id="103521127"/>
<dbReference type="InterPro" id="IPR046805">
    <property type="entry name" value="Tra1_ring"/>
</dbReference>
<keyword evidence="5" id="KW-1185">Reference proteome</keyword>